<gene>
    <name evidence="11" type="ORF">QS748_02165</name>
</gene>
<sequence>MCPVFLTRAGLTQGFAWLYSPTQLIINAMSRKLLFTLTLSILVHIASAVYFNQQENPTMVINTGSIQTPVRLTISTVSDLAGVPQPQVGPEPLPKYLLVPSAEKSYQKPYIDTELTVKRPKSNHKKQIKKEKTPIKKTFVRQSNSVVEEPIQKKAIQEKAIQEKAIQEKAIQAQPKNIQRINTSPEEHIEDVFSRSSMLITSPSIVRMIQPKYPKYCRHKHIEGTTHLEIEIDETGKITIVTILKSSGFEQLDRSALAAVKQWIFKPAQHHNTCIKSTVRQPVSFQIKPVSELGST</sequence>
<keyword evidence="3" id="KW-0813">Transport</keyword>
<protein>
    <submittedName>
        <fullName evidence="11">TonB family protein</fullName>
    </submittedName>
</protein>
<dbReference type="InterPro" id="IPR051045">
    <property type="entry name" value="TonB-dependent_transducer"/>
</dbReference>
<dbReference type="InterPro" id="IPR037682">
    <property type="entry name" value="TonB_C"/>
</dbReference>
<evidence type="ECO:0000256" key="6">
    <source>
        <dbReference type="ARBA" id="ARBA00022692"/>
    </source>
</evidence>
<evidence type="ECO:0000256" key="4">
    <source>
        <dbReference type="ARBA" id="ARBA00022475"/>
    </source>
</evidence>
<evidence type="ECO:0000259" key="10">
    <source>
        <dbReference type="PROSITE" id="PS52015"/>
    </source>
</evidence>
<dbReference type="SUPFAM" id="SSF74653">
    <property type="entry name" value="TolA/TonB C-terminal domain"/>
    <property type="match status" value="1"/>
</dbReference>
<organism evidence="11 12">
    <name type="scientific">Candidatus Endonucleibacter bathymodioli</name>
    <dbReference type="NCBI Taxonomy" id="539814"/>
    <lineage>
        <taxon>Bacteria</taxon>
        <taxon>Pseudomonadati</taxon>
        <taxon>Pseudomonadota</taxon>
        <taxon>Gammaproteobacteria</taxon>
        <taxon>Oceanospirillales</taxon>
        <taxon>Endozoicomonadaceae</taxon>
        <taxon>Candidatus Endonucleibacter</taxon>
    </lineage>
</organism>
<dbReference type="Gene3D" id="3.30.1150.10">
    <property type="match status" value="1"/>
</dbReference>
<dbReference type="PROSITE" id="PS52015">
    <property type="entry name" value="TONB_CTD"/>
    <property type="match status" value="1"/>
</dbReference>
<dbReference type="Pfam" id="PF03544">
    <property type="entry name" value="TonB_C"/>
    <property type="match status" value="1"/>
</dbReference>
<evidence type="ECO:0000313" key="11">
    <source>
        <dbReference type="EMBL" id="MDP0588058.1"/>
    </source>
</evidence>
<keyword evidence="5" id="KW-0997">Cell inner membrane</keyword>
<dbReference type="Proteomes" id="UP001178148">
    <property type="component" value="Unassembled WGS sequence"/>
</dbReference>
<evidence type="ECO:0000313" key="12">
    <source>
        <dbReference type="Proteomes" id="UP001178148"/>
    </source>
</evidence>
<dbReference type="InterPro" id="IPR006260">
    <property type="entry name" value="TonB/TolA_C"/>
</dbReference>
<evidence type="ECO:0000256" key="2">
    <source>
        <dbReference type="ARBA" id="ARBA00006555"/>
    </source>
</evidence>
<evidence type="ECO:0000256" key="8">
    <source>
        <dbReference type="ARBA" id="ARBA00022989"/>
    </source>
</evidence>
<evidence type="ECO:0000256" key="3">
    <source>
        <dbReference type="ARBA" id="ARBA00022448"/>
    </source>
</evidence>
<dbReference type="GO" id="GO:0015031">
    <property type="term" value="P:protein transport"/>
    <property type="evidence" value="ECO:0007669"/>
    <property type="project" value="UniProtKB-KW"/>
</dbReference>
<dbReference type="GO" id="GO:0031992">
    <property type="term" value="F:energy transducer activity"/>
    <property type="evidence" value="ECO:0007669"/>
    <property type="project" value="TreeGrafter"/>
</dbReference>
<comment type="subcellular location">
    <subcellularLocation>
        <location evidence="1">Cell inner membrane</location>
        <topology evidence="1">Single-pass membrane protein</topology>
        <orientation evidence="1">Periplasmic side</orientation>
    </subcellularLocation>
</comment>
<reference evidence="11 12" key="1">
    <citation type="journal article" date="2023" name="bioRxiv">
        <title>An intranuclear bacterial parasite of deep-sea mussels expresses apoptosis inhibitors acquired from its host.</title>
        <authorList>
            <person name="Gonzalez Porras M.A."/>
            <person name="Assie A."/>
            <person name="Tietjen M."/>
            <person name="Violette M."/>
            <person name="Kleiner M."/>
            <person name="Gruber-Vodicka H."/>
            <person name="Dubilier N."/>
            <person name="Leisch N."/>
        </authorList>
    </citation>
    <scope>NUCLEOTIDE SEQUENCE [LARGE SCALE GENOMIC DNA]</scope>
    <source>
        <strain evidence="11">IAP13</strain>
    </source>
</reference>
<dbReference type="GO" id="GO:0055085">
    <property type="term" value="P:transmembrane transport"/>
    <property type="evidence" value="ECO:0007669"/>
    <property type="project" value="InterPro"/>
</dbReference>
<evidence type="ECO:0000256" key="9">
    <source>
        <dbReference type="ARBA" id="ARBA00023136"/>
    </source>
</evidence>
<dbReference type="PANTHER" id="PTHR33446:SF2">
    <property type="entry name" value="PROTEIN TONB"/>
    <property type="match status" value="1"/>
</dbReference>
<keyword evidence="12" id="KW-1185">Reference proteome</keyword>
<evidence type="ECO:0000256" key="1">
    <source>
        <dbReference type="ARBA" id="ARBA00004383"/>
    </source>
</evidence>
<comment type="similarity">
    <text evidence="2">Belongs to the TonB family.</text>
</comment>
<comment type="caution">
    <text evidence="11">The sequence shown here is derived from an EMBL/GenBank/DDBJ whole genome shotgun (WGS) entry which is preliminary data.</text>
</comment>
<dbReference type="PANTHER" id="PTHR33446">
    <property type="entry name" value="PROTEIN TONB-RELATED"/>
    <property type="match status" value="1"/>
</dbReference>
<keyword evidence="9" id="KW-0472">Membrane</keyword>
<dbReference type="NCBIfam" id="TIGR01352">
    <property type="entry name" value="tonB_Cterm"/>
    <property type="match status" value="1"/>
</dbReference>
<evidence type="ECO:0000256" key="5">
    <source>
        <dbReference type="ARBA" id="ARBA00022519"/>
    </source>
</evidence>
<keyword evidence="7" id="KW-0653">Protein transport</keyword>
<dbReference type="GO" id="GO:0098797">
    <property type="term" value="C:plasma membrane protein complex"/>
    <property type="evidence" value="ECO:0007669"/>
    <property type="project" value="TreeGrafter"/>
</dbReference>
<evidence type="ECO:0000256" key="7">
    <source>
        <dbReference type="ARBA" id="ARBA00022927"/>
    </source>
</evidence>
<keyword evidence="8" id="KW-1133">Transmembrane helix</keyword>
<dbReference type="AlphaFoldDB" id="A0AA90SWW3"/>
<accession>A0AA90SWW3</accession>
<name>A0AA90SWW3_9GAMM</name>
<proteinExistence type="inferred from homology"/>
<keyword evidence="4" id="KW-1003">Cell membrane</keyword>
<feature type="domain" description="TonB C-terminal" evidence="10">
    <location>
        <begin position="198"/>
        <end position="294"/>
    </location>
</feature>
<dbReference type="EMBL" id="JASXSV010000002">
    <property type="protein sequence ID" value="MDP0588058.1"/>
    <property type="molecule type" value="Genomic_DNA"/>
</dbReference>
<keyword evidence="6" id="KW-0812">Transmembrane</keyword>